<evidence type="ECO:0008006" key="5">
    <source>
        <dbReference type="Google" id="ProtNLM"/>
    </source>
</evidence>
<proteinExistence type="predicted"/>
<evidence type="ECO:0000313" key="4">
    <source>
        <dbReference type="Proteomes" id="UP001229421"/>
    </source>
</evidence>
<name>A0AAD8KRM7_TARER</name>
<evidence type="ECO:0000313" key="3">
    <source>
        <dbReference type="EMBL" id="KAK1428234.1"/>
    </source>
</evidence>
<sequence length="70" mass="8029">MLLHTSYWLFFILNGHTCNLNLSACKVFKLFKTKNTKRFSLVRDGNVSVKTPELNLVIKCMLLLTKPSVV</sequence>
<dbReference type="EMBL" id="JAUHHV010000009">
    <property type="protein sequence ID" value="KAK1413592.1"/>
    <property type="molecule type" value="Genomic_DNA"/>
</dbReference>
<reference evidence="3" key="1">
    <citation type="journal article" date="2023" name="bioRxiv">
        <title>Improved chromosome-level genome assembly for marigold (Tagetes erecta).</title>
        <authorList>
            <person name="Jiang F."/>
            <person name="Yuan L."/>
            <person name="Wang S."/>
            <person name="Wang H."/>
            <person name="Xu D."/>
            <person name="Wang A."/>
            <person name="Fan W."/>
        </authorList>
    </citation>
    <scope>NUCLEOTIDE SEQUENCE</scope>
    <source>
        <strain evidence="3">WSJ</strain>
        <tissue evidence="3">Leaf</tissue>
    </source>
</reference>
<feature type="chain" id="PRO_5042442275" description="Secreted protein" evidence="1">
    <location>
        <begin position="19"/>
        <end position="70"/>
    </location>
</feature>
<keyword evidence="1" id="KW-0732">Signal</keyword>
<evidence type="ECO:0000256" key="1">
    <source>
        <dbReference type="SAM" id="SignalP"/>
    </source>
</evidence>
<dbReference type="EMBL" id="JAUHHV010000004">
    <property type="protein sequence ID" value="KAK1428234.1"/>
    <property type="molecule type" value="Genomic_DNA"/>
</dbReference>
<keyword evidence="4" id="KW-1185">Reference proteome</keyword>
<comment type="caution">
    <text evidence="3">The sequence shown here is derived from an EMBL/GenBank/DDBJ whole genome shotgun (WGS) entry which is preliminary data.</text>
</comment>
<dbReference type="Proteomes" id="UP001229421">
    <property type="component" value="Unassembled WGS sequence"/>
</dbReference>
<feature type="signal peptide" evidence="1">
    <location>
        <begin position="1"/>
        <end position="18"/>
    </location>
</feature>
<organism evidence="3 4">
    <name type="scientific">Tagetes erecta</name>
    <name type="common">African marigold</name>
    <dbReference type="NCBI Taxonomy" id="13708"/>
    <lineage>
        <taxon>Eukaryota</taxon>
        <taxon>Viridiplantae</taxon>
        <taxon>Streptophyta</taxon>
        <taxon>Embryophyta</taxon>
        <taxon>Tracheophyta</taxon>
        <taxon>Spermatophyta</taxon>
        <taxon>Magnoliopsida</taxon>
        <taxon>eudicotyledons</taxon>
        <taxon>Gunneridae</taxon>
        <taxon>Pentapetalae</taxon>
        <taxon>asterids</taxon>
        <taxon>campanulids</taxon>
        <taxon>Asterales</taxon>
        <taxon>Asteraceae</taxon>
        <taxon>Asteroideae</taxon>
        <taxon>Heliantheae alliance</taxon>
        <taxon>Tageteae</taxon>
        <taxon>Tagetes</taxon>
    </lineage>
</organism>
<protein>
    <recommendedName>
        <fullName evidence="5">Secreted protein</fullName>
    </recommendedName>
</protein>
<evidence type="ECO:0000313" key="2">
    <source>
        <dbReference type="EMBL" id="KAK1413592.1"/>
    </source>
</evidence>
<gene>
    <name evidence="3" type="ORF">QVD17_17063</name>
    <name evidence="2" type="ORF">QVD17_35368</name>
</gene>
<accession>A0AAD8KRM7</accession>
<dbReference type="AlphaFoldDB" id="A0AAD8KRM7"/>